<feature type="transmembrane region" description="Helical" evidence="1">
    <location>
        <begin position="176"/>
        <end position="205"/>
    </location>
</feature>
<feature type="transmembrane region" description="Helical" evidence="1">
    <location>
        <begin position="334"/>
        <end position="354"/>
    </location>
</feature>
<feature type="transmembrane region" description="Helical" evidence="1">
    <location>
        <begin position="306"/>
        <end position="322"/>
    </location>
</feature>
<protein>
    <submittedName>
        <fullName evidence="2">EpsG family protein</fullName>
    </submittedName>
</protein>
<keyword evidence="1" id="KW-1133">Transmembrane helix</keyword>
<feature type="transmembrane region" description="Helical" evidence="1">
    <location>
        <begin position="134"/>
        <end position="151"/>
    </location>
</feature>
<dbReference type="Pfam" id="PF14897">
    <property type="entry name" value="EpsG"/>
    <property type="match status" value="1"/>
</dbReference>
<dbReference type="AlphaFoldDB" id="A0A3E4NML4"/>
<name>A0A3E4NML4_9BACE</name>
<organism evidence="2 3">
    <name type="scientific">Bacteroides xylanisolvens</name>
    <dbReference type="NCBI Taxonomy" id="371601"/>
    <lineage>
        <taxon>Bacteria</taxon>
        <taxon>Pseudomonadati</taxon>
        <taxon>Bacteroidota</taxon>
        <taxon>Bacteroidia</taxon>
        <taxon>Bacteroidales</taxon>
        <taxon>Bacteroidaceae</taxon>
        <taxon>Bacteroides</taxon>
    </lineage>
</organism>
<dbReference type="Proteomes" id="UP000261210">
    <property type="component" value="Unassembled WGS sequence"/>
</dbReference>
<feature type="transmembrane region" description="Helical" evidence="1">
    <location>
        <begin position="106"/>
        <end position="127"/>
    </location>
</feature>
<evidence type="ECO:0000256" key="1">
    <source>
        <dbReference type="SAM" id="Phobius"/>
    </source>
</evidence>
<keyword evidence="1" id="KW-0472">Membrane</keyword>
<proteinExistence type="predicted"/>
<evidence type="ECO:0000313" key="2">
    <source>
        <dbReference type="EMBL" id="RGK66022.1"/>
    </source>
</evidence>
<keyword evidence="1" id="KW-0812">Transmembrane</keyword>
<reference evidence="2 3" key="1">
    <citation type="submission" date="2018-08" db="EMBL/GenBank/DDBJ databases">
        <title>A genome reference for cultivated species of the human gut microbiota.</title>
        <authorList>
            <person name="Zou Y."/>
            <person name="Xue W."/>
            <person name="Luo G."/>
        </authorList>
    </citation>
    <scope>NUCLEOTIDE SEQUENCE [LARGE SCALE GENOMIC DNA]</scope>
    <source>
        <strain evidence="2 3">TF10-34</strain>
    </source>
</reference>
<feature type="transmembrane region" description="Helical" evidence="1">
    <location>
        <begin position="212"/>
        <end position="234"/>
    </location>
</feature>
<dbReference type="EMBL" id="QSQU01000005">
    <property type="protein sequence ID" value="RGK66022.1"/>
    <property type="molecule type" value="Genomic_DNA"/>
</dbReference>
<comment type="caution">
    <text evidence="2">The sequence shown here is derived from an EMBL/GenBank/DDBJ whole genome shotgun (WGS) entry which is preliminary data.</text>
</comment>
<dbReference type="InterPro" id="IPR049458">
    <property type="entry name" value="EpsG-like"/>
</dbReference>
<accession>A0A3E4NML4</accession>
<feature type="transmembrane region" description="Helical" evidence="1">
    <location>
        <begin position="281"/>
        <end position="300"/>
    </location>
</feature>
<gene>
    <name evidence="2" type="ORF">DXD03_05175</name>
</gene>
<sequence length="368" mass="42156">MALFNIKIVEFYLIISIITSILFYISSNVANKSPILSRVLFLLFILLPTTIGGLRNWNLGTDMLGYGTIYFYDACSNKNLLKHLESYESTEYGYHLLNWLCARTTVAINFFLFVAELIKIILVGLTAWKFRSQINTFIFIFAYMLFFWWYGFSLMRQSIALCFCLYSLVCLYDKKYIPFIILVILGYLFHNSAIFILIIPIIIFLSTFKRRLPIVIFSSIGIFVFASLLFSIAANSGLFAESKRELYLDSGVTSAKTNILIMAAFLLFTFVAKIRNKDLRFFIRACSMYGLMFLSLSSLFEVAFRVSFYPMLALLIAVPMAIQSLNKTMRNISTIAFVSLFILHIVIAAIHGMADTIPYKSTILFNLL</sequence>
<feature type="transmembrane region" description="Helical" evidence="1">
    <location>
        <begin position="6"/>
        <end position="27"/>
    </location>
</feature>
<feature type="transmembrane region" description="Helical" evidence="1">
    <location>
        <begin position="39"/>
        <end position="57"/>
    </location>
</feature>
<evidence type="ECO:0000313" key="3">
    <source>
        <dbReference type="Proteomes" id="UP000261210"/>
    </source>
</evidence>
<feature type="transmembrane region" description="Helical" evidence="1">
    <location>
        <begin position="254"/>
        <end position="274"/>
    </location>
</feature>